<dbReference type="OrthoDB" id="10334743at2759"/>
<reference evidence="2 3" key="1">
    <citation type="submission" date="2019-02" db="EMBL/GenBank/DDBJ databases">
        <title>Genome sequencing of the rare red list fungi Dentipellis fragilis.</title>
        <authorList>
            <person name="Buettner E."/>
            <person name="Kellner H."/>
        </authorList>
    </citation>
    <scope>NUCLEOTIDE SEQUENCE [LARGE SCALE GENOMIC DNA]</scope>
    <source>
        <strain evidence="2 3">DSM 105465</strain>
    </source>
</reference>
<gene>
    <name evidence="2" type="ORF">EVG20_g8422</name>
</gene>
<name>A0A4Y9Y6Q8_9AGAM</name>
<proteinExistence type="predicted"/>
<feature type="compositionally biased region" description="Low complexity" evidence="1">
    <location>
        <begin position="69"/>
        <end position="89"/>
    </location>
</feature>
<dbReference type="EMBL" id="SEOQ01000728">
    <property type="protein sequence ID" value="TFY57750.1"/>
    <property type="molecule type" value="Genomic_DNA"/>
</dbReference>
<sequence>MSTSPLGISLDTSALNPSQTSDSDDGDTPIALTRALPTHAPESSEQSTAPTEQQSEPANDTRRRRGRVSDQSTMTDSTTYSYDSADTASRVVISGPYDAATDEPILRRSSLPVLKPRYPSDHPSLQIRAVSLQAYKCTDAQPEGAGE</sequence>
<dbReference type="Proteomes" id="UP000298327">
    <property type="component" value="Unassembled WGS sequence"/>
</dbReference>
<evidence type="ECO:0000313" key="2">
    <source>
        <dbReference type="EMBL" id="TFY57750.1"/>
    </source>
</evidence>
<feature type="region of interest" description="Disordered" evidence="1">
    <location>
        <begin position="1"/>
        <end position="90"/>
    </location>
</feature>
<feature type="compositionally biased region" description="Polar residues" evidence="1">
    <location>
        <begin position="41"/>
        <end position="58"/>
    </location>
</feature>
<organism evidence="2 3">
    <name type="scientific">Dentipellis fragilis</name>
    <dbReference type="NCBI Taxonomy" id="205917"/>
    <lineage>
        <taxon>Eukaryota</taxon>
        <taxon>Fungi</taxon>
        <taxon>Dikarya</taxon>
        <taxon>Basidiomycota</taxon>
        <taxon>Agaricomycotina</taxon>
        <taxon>Agaricomycetes</taxon>
        <taxon>Russulales</taxon>
        <taxon>Hericiaceae</taxon>
        <taxon>Dentipellis</taxon>
    </lineage>
</organism>
<protein>
    <submittedName>
        <fullName evidence="2">Uncharacterized protein</fullName>
    </submittedName>
</protein>
<feature type="compositionally biased region" description="Polar residues" evidence="1">
    <location>
        <begin position="1"/>
        <end position="21"/>
    </location>
</feature>
<evidence type="ECO:0000256" key="1">
    <source>
        <dbReference type="SAM" id="MobiDB-lite"/>
    </source>
</evidence>
<accession>A0A4Y9Y6Q8</accession>
<evidence type="ECO:0000313" key="3">
    <source>
        <dbReference type="Proteomes" id="UP000298327"/>
    </source>
</evidence>
<keyword evidence="3" id="KW-1185">Reference proteome</keyword>
<comment type="caution">
    <text evidence="2">The sequence shown here is derived from an EMBL/GenBank/DDBJ whole genome shotgun (WGS) entry which is preliminary data.</text>
</comment>
<dbReference type="AlphaFoldDB" id="A0A4Y9Y6Q8"/>